<dbReference type="InterPro" id="IPR006311">
    <property type="entry name" value="TAT_signal"/>
</dbReference>
<feature type="chain" id="PRO_5038605099" description="Peptidase inhibitor family I36" evidence="1">
    <location>
        <begin position="28"/>
        <end position="133"/>
    </location>
</feature>
<feature type="signal peptide" evidence="1">
    <location>
        <begin position="1"/>
        <end position="27"/>
    </location>
</feature>
<keyword evidence="1" id="KW-0732">Signal</keyword>
<gene>
    <name evidence="2" type="ORF">SRB5_48510</name>
</gene>
<name>A0A7K0CMH9_9ACTN</name>
<keyword evidence="3" id="KW-1185">Reference proteome</keyword>
<evidence type="ECO:0000313" key="2">
    <source>
        <dbReference type="EMBL" id="MQY14675.1"/>
    </source>
</evidence>
<evidence type="ECO:0000313" key="3">
    <source>
        <dbReference type="Proteomes" id="UP000466345"/>
    </source>
</evidence>
<dbReference type="PROSITE" id="PS51318">
    <property type="entry name" value="TAT"/>
    <property type="match status" value="1"/>
</dbReference>
<protein>
    <recommendedName>
        <fullName evidence="4">Peptidase inhibitor family I36</fullName>
    </recommendedName>
</protein>
<accession>A0A7K0CMH9</accession>
<sequence length="133" mass="14562">MSRRRIALLATTFTAALFAAAIPAASAGEARTLPVGETPSYAAAPGDVCFYTEPGYRGASWCYRPFGYTDVPDYLHDRARSFESNSDVTVYAIDHANGRCYYRKIYTGDRSPDWAWGSRIDGVATDPQGCEIS</sequence>
<dbReference type="EMBL" id="WEGJ01000023">
    <property type="protein sequence ID" value="MQY14675.1"/>
    <property type="molecule type" value="Genomic_DNA"/>
</dbReference>
<dbReference type="Proteomes" id="UP000466345">
    <property type="component" value="Unassembled WGS sequence"/>
</dbReference>
<reference evidence="2 3" key="1">
    <citation type="submission" date="2019-10" db="EMBL/GenBank/DDBJ databases">
        <title>Streptomyces smaragdinus sp. nov. and Streptomyces fabii sp. nov., isolated from the gut of fungus growing-termite Macrotermes natalensis.</title>
        <authorList>
            <person name="Schwitalla J."/>
            <person name="Benndorf R."/>
            <person name="Martin K."/>
            <person name="De Beer W."/>
            <person name="Kaster A.-K."/>
            <person name="Vollmers J."/>
            <person name="Poulsen M."/>
            <person name="Beemelmanns C."/>
        </authorList>
    </citation>
    <scope>NUCLEOTIDE SEQUENCE [LARGE SCALE GENOMIC DNA]</scope>
    <source>
        <strain evidence="2 3">RB5</strain>
    </source>
</reference>
<organism evidence="2 3">
    <name type="scientific">Streptomyces smaragdinus</name>
    <dbReference type="NCBI Taxonomy" id="2585196"/>
    <lineage>
        <taxon>Bacteria</taxon>
        <taxon>Bacillati</taxon>
        <taxon>Actinomycetota</taxon>
        <taxon>Actinomycetes</taxon>
        <taxon>Kitasatosporales</taxon>
        <taxon>Streptomycetaceae</taxon>
        <taxon>Streptomyces</taxon>
    </lineage>
</organism>
<dbReference type="Gene3D" id="2.60.20.10">
    <property type="entry name" value="Crystallins"/>
    <property type="match status" value="1"/>
</dbReference>
<dbReference type="RefSeq" id="WP_153455521.1">
    <property type="nucleotide sequence ID" value="NZ_WEGJ01000023.1"/>
</dbReference>
<proteinExistence type="predicted"/>
<dbReference type="OrthoDB" id="4296366at2"/>
<comment type="caution">
    <text evidence="2">The sequence shown here is derived from an EMBL/GenBank/DDBJ whole genome shotgun (WGS) entry which is preliminary data.</text>
</comment>
<evidence type="ECO:0000256" key="1">
    <source>
        <dbReference type="SAM" id="SignalP"/>
    </source>
</evidence>
<evidence type="ECO:0008006" key="4">
    <source>
        <dbReference type="Google" id="ProtNLM"/>
    </source>
</evidence>
<dbReference type="AlphaFoldDB" id="A0A7K0CMH9"/>